<evidence type="ECO:0000313" key="2">
    <source>
        <dbReference type="EMBL" id="RII74404.1"/>
    </source>
</evidence>
<comment type="caution">
    <text evidence="2">The sequence shown here is derived from an EMBL/GenBank/DDBJ whole genome shotgun (WGS) entry which is preliminary data.</text>
</comment>
<evidence type="ECO:0000313" key="3">
    <source>
        <dbReference type="Proteomes" id="UP000265875"/>
    </source>
</evidence>
<sequence length="59" mass="6227">MKLDYRANRRQASSHRVTTGLSHCTAPVGAGLPAMRPVAHPKGPAYPPPLAHQSPGTSQ</sequence>
<reference evidence="2 3" key="1">
    <citation type="submission" date="2018-08" db="EMBL/GenBank/DDBJ databases">
        <title>Draft genome sequence of the cyanotroph, Pseudomonas monteilii BCN3.</title>
        <authorList>
            <person name="Jones L.B."/>
            <person name="Kunz D.A."/>
        </authorList>
    </citation>
    <scope>NUCLEOTIDE SEQUENCE [LARGE SCALE GENOMIC DNA]</scope>
    <source>
        <strain evidence="2 3">BCN3</strain>
    </source>
</reference>
<organism evidence="2 3">
    <name type="scientific">Pseudomonas monteilii</name>
    <dbReference type="NCBI Taxonomy" id="76759"/>
    <lineage>
        <taxon>Bacteria</taxon>
        <taxon>Pseudomonadati</taxon>
        <taxon>Pseudomonadota</taxon>
        <taxon>Gammaproteobacteria</taxon>
        <taxon>Pseudomonadales</taxon>
        <taxon>Pseudomonadaceae</taxon>
        <taxon>Pseudomonas</taxon>
    </lineage>
</organism>
<dbReference type="EMBL" id="QWLL01000063">
    <property type="protein sequence ID" value="RII74404.1"/>
    <property type="molecule type" value="Genomic_DNA"/>
</dbReference>
<proteinExistence type="predicted"/>
<gene>
    <name evidence="2" type="ORF">D0894_26550</name>
</gene>
<feature type="region of interest" description="Disordered" evidence="1">
    <location>
        <begin position="1"/>
        <end position="59"/>
    </location>
</feature>
<name>A0A399LY46_9PSED</name>
<dbReference type="AlphaFoldDB" id="A0A399LY46"/>
<protein>
    <submittedName>
        <fullName evidence="2">Uncharacterized protein</fullName>
    </submittedName>
</protein>
<dbReference type="Proteomes" id="UP000265875">
    <property type="component" value="Unassembled WGS sequence"/>
</dbReference>
<evidence type="ECO:0000256" key="1">
    <source>
        <dbReference type="SAM" id="MobiDB-lite"/>
    </source>
</evidence>
<accession>A0A399LY46</accession>